<dbReference type="PANTHER" id="PTHR30086:SF20">
    <property type="entry name" value="ARGININE EXPORTER PROTEIN ARGO-RELATED"/>
    <property type="match status" value="1"/>
</dbReference>
<dbReference type="GO" id="GO:0005886">
    <property type="term" value="C:plasma membrane"/>
    <property type="evidence" value="ECO:0007669"/>
    <property type="project" value="UniProtKB-SubCell"/>
</dbReference>
<keyword evidence="2" id="KW-1003">Cell membrane</keyword>
<feature type="transmembrane region" description="Helical" evidence="6">
    <location>
        <begin position="83"/>
        <end position="111"/>
    </location>
</feature>
<keyword evidence="8" id="KW-1185">Reference proteome</keyword>
<gene>
    <name evidence="7" type="ORF">I0K15_06130</name>
</gene>
<feature type="transmembrane region" description="Helical" evidence="6">
    <location>
        <begin position="117"/>
        <end position="135"/>
    </location>
</feature>
<evidence type="ECO:0000313" key="7">
    <source>
        <dbReference type="EMBL" id="QPH55315.1"/>
    </source>
</evidence>
<evidence type="ECO:0000256" key="4">
    <source>
        <dbReference type="ARBA" id="ARBA00022989"/>
    </source>
</evidence>
<dbReference type="Pfam" id="PF01810">
    <property type="entry name" value="LysE"/>
    <property type="match status" value="1"/>
</dbReference>
<dbReference type="GO" id="GO:0015171">
    <property type="term" value="F:amino acid transmembrane transporter activity"/>
    <property type="evidence" value="ECO:0007669"/>
    <property type="project" value="TreeGrafter"/>
</dbReference>
<feature type="transmembrane region" description="Helical" evidence="6">
    <location>
        <begin position="184"/>
        <end position="207"/>
    </location>
</feature>
<dbReference type="EMBL" id="CP064942">
    <property type="protein sequence ID" value="QPH55315.1"/>
    <property type="molecule type" value="Genomic_DNA"/>
</dbReference>
<comment type="subcellular location">
    <subcellularLocation>
        <location evidence="1">Cell membrane</location>
        <topology evidence="1">Multi-pass membrane protein</topology>
    </subcellularLocation>
</comment>
<protein>
    <submittedName>
        <fullName evidence="7">LysE family transporter</fullName>
    </submittedName>
</protein>
<evidence type="ECO:0000313" key="8">
    <source>
        <dbReference type="Proteomes" id="UP000594800"/>
    </source>
</evidence>
<reference evidence="7 8" key="1">
    <citation type="submission" date="2020-11" db="EMBL/GenBank/DDBJ databases">
        <title>Description of Pontivivens ytuae sp. nov. isolated from deep sea sediment of Mariana Trench.</title>
        <authorList>
            <person name="Wang Z."/>
            <person name="Sun Q.-L."/>
            <person name="Xu X.-D."/>
            <person name="Tang Y.-Z."/>
            <person name="Zhang J."/>
        </authorList>
    </citation>
    <scope>NUCLEOTIDE SEQUENCE [LARGE SCALE GENOMIC DNA]</scope>
    <source>
        <strain evidence="7 8">MT2928</strain>
    </source>
</reference>
<dbReference type="InterPro" id="IPR001123">
    <property type="entry name" value="LeuE-type"/>
</dbReference>
<sequence>MGRVRGGVAAVPAHAVAAAALQRGDGGADRDDGVRPALRGSAAVILGLIPVELAVFVFAGLFSPGPNVVLLTASGARFGFRATVPHVLGVAAGVGVTAGLTGLGLGALLLAYPALTLALRLVAAGWILWLAWKLFRATRTSRAEAGDRPFTFIEAVAFQWVNPKVWAVALAASAFVATRGPAEAGAALAIAFSCINLGVCLFWSSAGHLLGRLLSDERLWRAFMTGMAALMAASAALIFA</sequence>
<dbReference type="PANTHER" id="PTHR30086">
    <property type="entry name" value="ARGININE EXPORTER PROTEIN ARGO"/>
    <property type="match status" value="1"/>
</dbReference>
<dbReference type="AlphaFoldDB" id="A0A7S9LUN1"/>
<evidence type="ECO:0000256" key="2">
    <source>
        <dbReference type="ARBA" id="ARBA00022475"/>
    </source>
</evidence>
<accession>A0A7S9LUN1</accession>
<feature type="transmembrane region" description="Helical" evidence="6">
    <location>
        <begin position="156"/>
        <end position="178"/>
    </location>
</feature>
<keyword evidence="4 6" id="KW-1133">Transmembrane helix</keyword>
<organism evidence="7 8">
    <name type="scientific">Pontivivens ytuae</name>
    <dbReference type="NCBI Taxonomy" id="2789856"/>
    <lineage>
        <taxon>Bacteria</taxon>
        <taxon>Pseudomonadati</taxon>
        <taxon>Pseudomonadota</taxon>
        <taxon>Alphaproteobacteria</taxon>
        <taxon>Rhodobacterales</taxon>
        <taxon>Paracoccaceae</taxon>
        <taxon>Pontivivens</taxon>
    </lineage>
</organism>
<dbReference type="Proteomes" id="UP000594800">
    <property type="component" value="Chromosome"/>
</dbReference>
<proteinExistence type="predicted"/>
<evidence type="ECO:0000256" key="6">
    <source>
        <dbReference type="SAM" id="Phobius"/>
    </source>
</evidence>
<evidence type="ECO:0000256" key="3">
    <source>
        <dbReference type="ARBA" id="ARBA00022692"/>
    </source>
</evidence>
<keyword evidence="5 6" id="KW-0472">Membrane</keyword>
<name>A0A7S9LUN1_9RHOB</name>
<evidence type="ECO:0000256" key="5">
    <source>
        <dbReference type="ARBA" id="ARBA00023136"/>
    </source>
</evidence>
<dbReference type="KEGG" id="poz:I0K15_06130"/>
<feature type="transmembrane region" description="Helical" evidence="6">
    <location>
        <begin position="219"/>
        <end position="239"/>
    </location>
</feature>
<dbReference type="GO" id="GO:0033228">
    <property type="term" value="P:cysteine export across plasma membrane"/>
    <property type="evidence" value="ECO:0007669"/>
    <property type="project" value="TreeGrafter"/>
</dbReference>
<feature type="transmembrane region" description="Helical" evidence="6">
    <location>
        <begin position="42"/>
        <end position="62"/>
    </location>
</feature>
<evidence type="ECO:0000256" key="1">
    <source>
        <dbReference type="ARBA" id="ARBA00004651"/>
    </source>
</evidence>
<keyword evidence="3 6" id="KW-0812">Transmembrane</keyword>